<dbReference type="InterPro" id="IPR055708">
    <property type="entry name" value="DUF7284"/>
</dbReference>
<keyword evidence="3" id="KW-1185">Reference proteome</keyword>
<gene>
    <name evidence="2" type="ordered locus">Metho_1852</name>
</gene>
<dbReference type="GeneID" id="14406365"/>
<dbReference type="EMBL" id="CP003362">
    <property type="protein sequence ID" value="AGB50032.1"/>
    <property type="molecule type" value="Genomic_DNA"/>
</dbReference>
<keyword evidence="1" id="KW-1133">Transmembrane helix</keyword>
<dbReference type="AlphaFoldDB" id="L0KX59"/>
<dbReference type="STRING" id="867904.Metho_1852"/>
<sequence>MKSKSMQCKNPVHRQMISDRSAISSTIDVMVFLLMISLSAVVLMPVMLSSGHNEALQDVAAYRYDGQLLQSLLDSRVEGFEYTIMPSAFTATIIIPAESTMHLYKYNNIFAKEHTSRTFADLIAEGMLFSLRTEANGKYYYLHSFSAGYSQAIENALEEHLNRRIGGRYNYKLEANWQPVPGCGPSGQISVGAVPPGRSFRQSALISVPYGHSVSLADISSPADDLKFELAVNSSNKEYELRSMFEECIYFAASNASASIVEMYFPEDSLQKISTGHINFVSMGASLMGMPSGGTVIGKAIATDILINAANLTGNMCLNSTNITMLTEANVNLAASRIQEKHTNDVYSYISDAMSEEINDTIQVMMQTDDLITLLELRDKQLYSIYMHVQPPAAEVTLVIW</sequence>
<organism evidence="2 3">
    <name type="scientific">Methanomethylovorans hollandica (strain DSM 15978 / NBRC 107637 / DMS1)</name>
    <dbReference type="NCBI Taxonomy" id="867904"/>
    <lineage>
        <taxon>Archaea</taxon>
        <taxon>Methanobacteriati</taxon>
        <taxon>Methanobacteriota</taxon>
        <taxon>Stenosarchaea group</taxon>
        <taxon>Methanomicrobia</taxon>
        <taxon>Methanosarcinales</taxon>
        <taxon>Methanosarcinaceae</taxon>
        <taxon>Methanomethylovorans</taxon>
    </lineage>
</organism>
<dbReference type="RefSeq" id="WP_015325197.1">
    <property type="nucleotide sequence ID" value="NC_019977.1"/>
</dbReference>
<evidence type="ECO:0000256" key="1">
    <source>
        <dbReference type="SAM" id="Phobius"/>
    </source>
</evidence>
<evidence type="ECO:0000313" key="2">
    <source>
        <dbReference type="EMBL" id="AGB50032.1"/>
    </source>
</evidence>
<dbReference type="Pfam" id="PF23955">
    <property type="entry name" value="DUF7284"/>
    <property type="match status" value="1"/>
</dbReference>
<dbReference type="Proteomes" id="UP000010866">
    <property type="component" value="Chromosome"/>
</dbReference>
<protein>
    <submittedName>
        <fullName evidence="2">Uncharacterized protein</fullName>
    </submittedName>
</protein>
<name>L0KX59_METHD</name>
<dbReference type="KEGG" id="mhz:Metho_1852"/>
<keyword evidence="1" id="KW-0812">Transmembrane</keyword>
<feature type="transmembrane region" description="Helical" evidence="1">
    <location>
        <begin position="21"/>
        <end position="48"/>
    </location>
</feature>
<dbReference type="HOGENOM" id="CLU_629488_0_0_2"/>
<proteinExistence type="predicted"/>
<evidence type="ECO:0000313" key="3">
    <source>
        <dbReference type="Proteomes" id="UP000010866"/>
    </source>
</evidence>
<dbReference type="OrthoDB" id="136647at2157"/>
<keyword evidence="1" id="KW-0472">Membrane</keyword>
<accession>L0KX59</accession>
<reference evidence="3" key="1">
    <citation type="submission" date="2012-02" db="EMBL/GenBank/DDBJ databases">
        <title>Complete sequence of chromosome of Methanomethylovorans hollandica DSM 15978.</title>
        <authorList>
            <person name="Lucas S."/>
            <person name="Copeland A."/>
            <person name="Lapidus A."/>
            <person name="Glavina del Rio T."/>
            <person name="Dalin E."/>
            <person name="Tice H."/>
            <person name="Bruce D."/>
            <person name="Goodwin L."/>
            <person name="Pitluck S."/>
            <person name="Peters L."/>
            <person name="Mikhailova N."/>
            <person name="Held B."/>
            <person name="Kyrpides N."/>
            <person name="Mavromatis K."/>
            <person name="Ivanova N."/>
            <person name="Brettin T."/>
            <person name="Detter J.C."/>
            <person name="Han C."/>
            <person name="Larimer F."/>
            <person name="Land M."/>
            <person name="Hauser L."/>
            <person name="Markowitz V."/>
            <person name="Cheng J.-F."/>
            <person name="Hugenholtz P."/>
            <person name="Woyke T."/>
            <person name="Wu D."/>
            <person name="Spring S."/>
            <person name="Schroeder M."/>
            <person name="Brambilla E."/>
            <person name="Klenk H.-P."/>
            <person name="Eisen J.A."/>
        </authorList>
    </citation>
    <scope>NUCLEOTIDE SEQUENCE [LARGE SCALE GENOMIC DNA]</scope>
    <source>
        <strain evidence="3">DSM 15978 / NBRC 107637 / DMS1</strain>
    </source>
</reference>